<evidence type="ECO:0000313" key="1">
    <source>
        <dbReference type="EMBL" id="MFC4805280.1"/>
    </source>
</evidence>
<proteinExistence type="predicted"/>
<accession>A0ABV9QLM9</accession>
<sequence>MPEISVRTRKTTLDEMMKIGFEPQKIETYCKVCPNYGKNWSCPPHFFERESFLKEYPYIVLIIARLKYSVDEILRIKGKQEVKDYTEQTLFPLRHTFYERLKILEQSRSDLRMFDIGNCGLCETCRREEGRACVRPDELRYSPESLGFDVSLLLEHYFDLKLEWAGETLPSHYISLGGLAQKSDMRVKGLDELKEGLIREFL</sequence>
<keyword evidence="2" id="KW-1185">Reference proteome</keyword>
<comment type="caution">
    <text evidence="1">The sequence shown here is derived from an EMBL/GenBank/DDBJ whole genome shotgun (WGS) entry which is preliminary data.</text>
</comment>
<dbReference type="Pfam" id="PF10050">
    <property type="entry name" value="DUF2284"/>
    <property type="match status" value="1"/>
</dbReference>
<reference evidence="2" key="1">
    <citation type="journal article" date="2019" name="Int. J. Syst. Evol. Microbiol.">
        <title>The Global Catalogue of Microorganisms (GCM) 10K type strain sequencing project: providing services to taxonomists for standard genome sequencing and annotation.</title>
        <authorList>
            <consortium name="The Broad Institute Genomics Platform"/>
            <consortium name="The Broad Institute Genome Sequencing Center for Infectious Disease"/>
            <person name="Wu L."/>
            <person name="Ma J."/>
        </authorList>
    </citation>
    <scope>NUCLEOTIDE SEQUENCE [LARGE SCALE GENOMIC DNA]</scope>
    <source>
        <strain evidence="2">CCUG 46385</strain>
    </source>
</reference>
<name>A0ABV9QLM9_9FIRM</name>
<organism evidence="1 2">
    <name type="scientific">Filifactor villosus</name>
    <dbReference type="NCBI Taxonomy" id="29374"/>
    <lineage>
        <taxon>Bacteria</taxon>
        <taxon>Bacillati</taxon>
        <taxon>Bacillota</taxon>
        <taxon>Clostridia</taxon>
        <taxon>Peptostreptococcales</taxon>
        <taxon>Filifactoraceae</taxon>
        <taxon>Filifactor</taxon>
    </lineage>
</organism>
<protein>
    <submittedName>
        <fullName evidence="1">DUF2284 domain-containing protein</fullName>
    </submittedName>
</protein>
<dbReference type="Proteomes" id="UP001595916">
    <property type="component" value="Unassembled WGS sequence"/>
</dbReference>
<evidence type="ECO:0000313" key="2">
    <source>
        <dbReference type="Proteomes" id="UP001595916"/>
    </source>
</evidence>
<gene>
    <name evidence="1" type="ORF">ACFO4R_09320</name>
</gene>
<dbReference type="InterPro" id="IPR019271">
    <property type="entry name" value="DUF2284_metal-binding"/>
</dbReference>
<dbReference type="RefSeq" id="WP_379788825.1">
    <property type="nucleotide sequence ID" value="NZ_JBHSHL010000042.1"/>
</dbReference>
<dbReference type="EMBL" id="JBHSHL010000042">
    <property type="protein sequence ID" value="MFC4805280.1"/>
    <property type="molecule type" value="Genomic_DNA"/>
</dbReference>